<gene>
    <name evidence="2" type="ORF">M0812_12936</name>
</gene>
<reference evidence="2" key="1">
    <citation type="submission" date="2022-08" db="EMBL/GenBank/DDBJ databases">
        <title>Novel sulphate-reducing endosymbionts in the free-living metamonad Anaeramoeba.</title>
        <authorList>
            <person name="Jerlstrom-Hultqvist J."/>
            <person name="Cepicka I."/>
            <person name="Gallot-Lavallee L."/>
            <person name="Salas-Leiva D."/>
            <person name="Curtis B.A."/>
            <person name="Zahonova K."/>
            <person name="Pipaliya S."/>
            <person name="Dacks J."/>
            <person name="Roger A.J."/>
        </authorList>
    </citation>
    <scope>NUCLEOTIDE SEQUENCE</scope>
    <source>
        <strain evidence="2">Busselton2</strain>
    </source>
</reference>
<sequence>MEANTNIPIEEKKESNEKNPKDQVQEEEKNQTKQPLIKCEICLIQFSNYYCSKCELYYFEWYPTKCKEHDENIQLFSENENSLICFTCYTDDKKKYSRPIKLNQTIIYFQRVINSIQENNIKEAKLNKKYFKKLKKKQKKLQKKNNKLIKKINVSKTKLKKEVFEKIHNQYIMFLNNLKIVFDKRFEVCFKKMKTQSKIINKKNKEIKNLRKLDIFSQKIEFIQRSIILQQYNLPRDQFDKGMKDVLISIVATNQIKSSVKKKKNNYYTYERYNSTSLSYICGTNIYFKSTHKIRIRIDKFQNSKDSNNSIYLGVVDTDQRGALIEKNGKVYSFYFEVVWDGEELNCCSNKISGNSHTVNFYHKNIKLKESDIFIINLDMDKKNLIYQINNQKLDYNYSVRDLPERVTFFAGLYNNNAGNQITLI</sequence>
<dbReference type="SUPFAM" id="SSF57845">
    <property type="entry name" value="B-box zinc-binding domain"/>
    <property type="match status" value="1"/>
</dbReference>
<dbReference type="Proteomes" id="UP001146793">
    <property type="component" value="Unassembled WGS sequence"/>
</dbReference>
<evidence type="ECO:0000256" key="1">
    <source>
        <dbReference type="SAM" id="MobiDB-lite"/>
    </source>
</evidence>
<proteinExistence type="predicted"/>
<comment type="caution">
    <text evidence="2">The sequence shown here is derived from an EMBL/GenBank/DDBJ whole genome shotgun (WGS) entry which is preliminary data.</text>
</comment>
<accession>A0AAV7ZJ58</accession>
<protein>
    <submittedName>
        <fullName evidence="2">Bonus isoform c-related</fullName>
    </submittedName>
</protein>
<feature type="compositionally biased region" description="Basic and acidic residues" evidence="1">
    <location>
        <begin position="9"/>
        <end position="29"/>
    </location>
</feature>
<dbReference type="AlphaFoldDB" id="A0AAV7ZJ58"/>
<name>A0AAV7ZJ58_9EUKA</name>
<evidence type="ECO:0000313" key="2">
    <source>
        <dbReference type="EMBL" id="KAJ3440936.1"/>
    </source>
</evidence>
<dbReference type="EMBL" id="JANTQA010000029">
    <property type="protein sequence ID" value="KAJ3440936.1"/>
    <property type="molecule type" value="Genomic_DNA"/>
</dbReference>
<evidence type="ECO:0000313" key="3">
    <source>
        <dbReference type="Proteomes" id="UP001146793"/>
    </source>
</evidence>
<organism evidence="2 3">
    <name type="scientific">Anaeramoeba flamelloides</name>
    <dbReference type="NCBI Taxonomy" id="1746091"/>
    <lineage>
        <taxon>Eukaryota</taxon>
        <taxon>Metamonada</taxon>
        <taxon>Anaeramoebidae</taxon>
        <taxon>Anaeramoeba</taxon>
    </lineage>
</organism>
<feature type="region of interest" description="Disordered" evidence="1">
    <location>
        <begin position="1"/>
        <end position="29"/>
    </location>
</feature>